<evidence type="ECO:0000313" key="6">
    <source>
        <dbReference type="Proteomes" id="UP000495940"/>
    </source>
</evidence>
<dbReference type="Pfam" id="PF01408">
    <property type="entry name" value="GFO_IDH_MocA"/>
    <property type="match status" value="1"/>
</dbReference>
<protein>
    <submittedName>
        <fullName evidence="5">Oxidoreductase</fullName>
    </submittedName>
</protein>
<comment type="similarity">
    <text evidence="1">Belongs to the Gfo/Idh/MocA family.</text>
</comment>
<dbReference type="SUPFAM" id="SSF55347">
    <property type="entry name" value="Glyceraldehyde-3-phosphate dehydrogenase-like, C-terminal domain"/>
    <property type="match status" value="1"/>
</dbReference>
<reference evidence="5 6" key="1">
    <citation type="submission" date="2017-06" db="EMBL/GenBank/DDBJ databases">
        <title>Complete Genome Sequence of Streptomyces hawaiiensis NRRL 15010 and insights into acyldepsipeptides biosynthesis.</title>
        <authorList>
            <person name="Mariita R.M."/>
            <person name="Sello J.K."/>
        </authorList>
    </citation>
    <scope>NUCLEOTIDE SEQUENCE [LARGE SCALE GENOMIC DNA]</scope>
    <source>
        <strain evidence="5 6">ATCC 12236</strain>
    </source>
</reference>
<feature type="domain" description="Gfo/Idh/MocA-like oxidoreductase N-terminal" evidence="3">
    <location>
        <begin position="2"/>
        <end position="117"/>
    </location>
</feature>
<sequence length="357" mass="38962">MQTGIIGAGGIALAHLRAAETVPGVVPAGVYDVLPDKAAELAERFGCPVFSSTTELYRHVDAVVIASPNHTHADYAVEAVRHGRHVLCEKPMTTTVAEAERITALAEESGLVCAMGFNYRYLEAIGEIRNLVRSGELGSILFAEAGFRRGSALTRSRFTWRDSALGRSTSGSLGDLGVHLVDMLDRLFDSPVDSTSCRTKLQVNVPQKEGQDVQVDDYAFVSGRLENGTFFNLVTSKSSLPEELGFSLKIIGDRKELYYHSKDDTTYFLKSHVIWEQGTFAREETLASPPGEVPGWSDTFRHQLREWRDSVAARDTGSARSSDSALACFGDGLRSQRVLERLLAGDQQYALAAPVTS</sequence>
<evidence type="ECO:0000256" key="2">
    <source>
        <dbReference type="ARBA" id="ARBA00023002"/>
    </source>
</evidence>
<dbReference type="Proteomes" id="UP000495940">
    <property type="component" value="Chromosome"/>
</dbReference>
<dbReference type="InterPro" id="IPR000683">
    <property type="entry name" value="Gfo/Idh/MocA-like_OxRdtase_N"/>
</dbReference>
<evidence type="ECO:0000259" key="3">
    <source>
        <dbReference type="Pfam" id="PF01408"/>
    </source>
</evidence>
<dbReference type="GO" id="GO:0016491">
    <property type="term" value="F:oxidoreductase activity"/>
    <property type="evidence" value="ECO:0007669"/>
    <property type="project" value="UniProtKB-KW"/>
</dbReference>
<organism evidence="5 6">
    <name type="scientific">Streptomyces hawaiiensis</name>
    <dbReference type="NCBI Taxonomy" id="67305"/>
    <lineage>
        <taxon>Bacteria</taxon>
        <taxon>Bacillati</taxon>
        <taxon>Actinomycetota</taxon>
        <taxon>Actinomycetes</taxon>
        <taxon>Kitasatosporales</taxon>
        <taxon>Streptomycetaceae</taxon>
        <taxon>Streptomyces</taxon>
    </lineage>
</organism>
<feature type="domain" description="Gfo/Idh/MocA-like oxidoreductase C-terminal" evidence="4">
    <location>
        <begin position="130"/>
        <end position="314"/>
    </location>
</feature>
<dbReference type="InterPro" id="IPR050463">
    <property type="entry name" value="Gfo/Idh/MocA_oxidrdct_glycsds"/>
</dbReference>
<gene>
    <name evidence="5" type="ORF">CEB94_31520</name>
</gene>
<evidence type="ECO:0000256" key="1">
    <source>
        <dbReference type="ARBA" id="ARBA00010928"/>
    </source>
</evidence>
<dbReference type="EMBL" id="CP021978">
    <property type="protein sequence ID" value="QCD58860.1"/>
    <property type="molecule type" value="Genomic_DNA"/>
</dbReference>
<evidence type="ECO:0000313" key="5">
    <source>
        <dbReference type="EMBL" id="QCD58860.1"/>
    </source>
</evidence>
<dbReference type="RefSeq" id="WP_175435331.1">
    <property type="nucleotide sequence ID" value="NZ_CP021978.1"/>
</dbReference>
<dbReference type="KEGG" id="shaw:CEB94_31520"/>
<dbReference type="PANTHER" id="PTHR43818:SF11">
    <property type="entry name" value="BCDNA.GH03377"/>
    <property type="match status" value="1"/>
</dbReference>
<dbReference type="Gene3D" id="3.40.50.720">
    <property type="entry name" value="NAD(P)-binding Rossmann-like Domain"/>
    <property type="match status" value="1"/>
</dbReference>
<accession>A0A6G5RLF4</accession>
<dbReference type="InterPro" id="IPR036291">
    <property type="entry name" value="NAD(P)-bd_dom_sf"/>
</dbReference>
<evidence type="ECO:0000259" key="4">
    <source>
        <dbReference type="Pfam" id="PF02894"/>
    </source>
</evidence>
<dbReference type="InterPro" id="IPR004104">
    <property type="entry name" value="Gfo/Idh/MocA-like_OxRdtase_C"/>
</dbReference>
<proteinExistence type="inferred from homology"/>
<dbReference type="Pfam" id="PF02894">
    <property type="entry name" value="GFO_IDH_MocA_C"/>
    <property type="match status" value="1"/>
</dbReference>
<name>A0A6G5RLF4_9ACTN</name>
<dbReference type="GO" id="GO:0000166">
    <property type="term" value="F:nucleotide binding"/>
    <property type="evidence" value="ECO:0007669"/>
    <property type="project" value="InterPro"/>
</dbReference>
<dbReference type="SUPFAM" id="SSF51735">
    <property type="entry name" value="NAD(P)-binding Rossmann-fold domains"/>
    <property type="match status" value="1"/>
</dbReference>
<keyword evidence="6" id="KW-1185">Reference proteome</keyword>
<keyword evidence="2" id="KW-0560">Oxidoreductase</keyword>
<dbReference type="PANTHER" id="PTHR43818">
    <property type="entry name" value="BCDNA.GH03377"/>
    <property type="match status" value="1"/>
</dbReference>
<dbReference type="AlphaFoldDB" id="A0A6G5RLF4"/>
<dbReference type="Gene3D" id="3.30.360.10">
    <property type="entry name" value="Dihydrodipicolinate Reductase, domain 2"/>
    <property type="match status" value="1"/>
</dbReference>